<dbReference type="RefSeq" id="WP_197003054.1">
    <property type="nucleotide sequence ID" value="NZ_BONS01000001.1"/>
</dbReference>
<keyword evidence="3" id="KW-1185">Reference proteome</keyword>
<dbReference type="EMBL" id="JADOUF010000001">
    <property type="protein sequence ID" value="MBG6136012.1"/>
    <property type="molecule type" value="Genomic_DNA"/>
</dbReference>
<organism evidence="2 3">
    <name type="scientific">Longispora fulva</name>
    <dbReference type="NCBI Taxonomy" id="619741"/>
    <lineage>
        <taxon>Bacteria</taxon>
        <taxon>Bacillati</taxon>
        <taxon>Actinomycetota</taxon>
        <taxon>Actinomycetes</taxon>
        <taxon>Micromonosporales</taxon>
        <taxon>Micromonosporaceae</taxon>
        <taxon>Longispora</taxon>
    </lineage>
</organism>
<evidence type="ECO:0000313" key="3">
    <source>
        <dbReference type="Proteomes" id="UP000622552"/>
    </source>
</evidence>
<dbReference type="Pfam" id="PF01636">
    <property type="entry name" value="APH"/>
    <property type="match status" value="1"/>
</dbReference>
<gene>
    <name evidence="2" type="ORF">IW245_002206</name>
</gene>
<dbReference type="InterPro" id="IPR011009">
    <property type="entry name" value="Kinase-like_dom_sf"/>
</dbReference>
<reference evidence="2" key="1">
    <citation type="submission" date="2020-11" db="EMBL/GenBank/DDBJ databases">
        <title>Sequencing the genomes of 1000 actinobacteria strains.</title>
        <authorList>
            <person name="Klenk H.-P."/>
        </authorList>
    </citation>
    <scope>NUCLEOTIDE SEQUENCE</scope>
    <source>
        <strain evidence="2">DSM 45356</strain>
    </source>
</reference>
<dbReference type="Proteomes" id="UP000622552">
    <property type="component" value="Unassembled WGS sequence"/>
</dbReference>
<feature type="domain" description="Aminoglycoside phosphotransferase" evidence="1">
    <location>
        <begin position="68"/>
        <end position="230"/>
    </location>
</feature>
<accession>A0A8J7GG44</accession>
<evidence type="ECO:0000313" key="2">
    <source>
        <dbReference type="EMBL" id="MBG6136012.1"/>
    </source>
</evidence>
<comment type="caution">
    <text evidence="2">The sequence shown here is derived from an EMBL/GenBank/DDBJ whole genome shotgun (WGS) entry which is preliminary data.</text>
</comment>
<sequence>MSGPKTVGPAWFGTVGDLAADLEALTAATATIDGLHVGAVLHHTDKSLVTDGTYRGEAVVIKLLTARPRDGGPDWAVRHRHEQQVLAAAAIEPPAARVPELMISGTGPVTVTRRLSGARVGEHRYAEHVDSPTAEAICDALTAFASWPATPAARREWWDYPARIEQASAEGILTPPDRRAALRLLAAVGSPRVVQHGDPLPTNLLLDHGRVGLVDLEFVGCYVQGLDLALIDVLIGSGSPAVRATINTRVARDGAGTGYALNLVVLVAREISLHRHLPDLAVRAARHGLLAVELDRARHVLHDADRSTGAST</sequence>
<dbReference type="InterPro" id="IPR002575">
    <property type="entry name" value="Aminoglycoside_PTrfase"/>
</dbReference>
<proteinExistence type="predicted"/>
<protein>
    <recommendedName>
        <fullName evidence="1">Aminoglycoside phosphotransferase domain-containing protein</fullName>
    </recommendedName>
</protein>
<dbReference type="SUPFAM" id="SSF56112">
    <property type="entry name" value="Protein kinase-like (PK-like)"/>
    <property type="match status" value="1"/>
</dbReference>
<dbReference type="AlphaFoldDB" id="A0A8J7GG44"/>
<evidence type="ECO:0000259" key="1">
    <source>
        <dbReference type="Pfam" id="PF01636"/>
    </source>
</evidence>
<name>A0A8J7GG44_9ACTN</name>